<protein>
    <submittedName>
        <fullName evidence="2">ABC transporter permease</fullName>
    </submittedName>
</protein>
<feature type="transmembrane region" description="Helical" evidence="1">
    <location>
        <begin position="501"/>
        <end position="520"/>
    </location>
</feature>
<feature type="transmembrane region" description="Helical" evidence="1">
    <location>
        <begin position="245"/>
        <end position="267"/>
    </location>
</feature>
<dbReference type="AlphaFoldDB" id="A0AAX2ZDS0"/>
<keyword evidence="3" id="KW-1185">Reference proteome</keyword>
<feature type="transmembrane region" description="Helical" evidence="1">
    <location>
        <begin position="473"/>
        <end position="495"/>
    </location>
</feature>
<keyword evidence="1" id="KW-1133">Transmembrane helix</keyword>
<reference evidence="2 3" key="1">
    <citation type="journal article" date="2023" name="Int. J. Syst. Evol. Microbiol.">
        <title>Terrisporobacter hibernicus sp. nov., isolated from bovine faeces in Northern Ireland.</title>
        <authorList>
            <person name="Mitchell M."/>
            <person name="Nguyen S.V."/>
            <person name="Connor M."/>
            <person name="Fairley D.J."/>
            <person name="Donoghue O."/>
            <person name="Marshall H."/>
            <person name="Koolman L."/>
            <person name="McMullan G."/>
            <person name="Schaffer K.E."/>
            <person name="McGrath J.W."/>
            <person name="Fanning S."/>
        </authorList>
    </citation>
    <scope>NUCLEOTIDE SEQUENCE [LARGE SCALE GENOMIC DNA]</scope>
    <source>
        <strain evidence="2 3">MCA3</strain>
    </source>
</reference>
<feature type="transmembrane region" description="Helical" evidence="1">
    <location>
        <begin position="313"/>
        <end position="337"/>
    </location>
</feature>
<evidence type="ECO:0000313" key="2">
    <source>
        <dbReference type="EMBL" id="UEL47402.1"/>
    </source>
</evidence>
<feature type="transmembrane region" description="Helical" evidence="1">
    <location>
        <begin position="430"/>
        <end position="453"/>
    </location>
</feature>
<dbReference type="Proteomes" id="UP001198983">
    <property type="component" value="Chromosome"/>
</dbReference>
<feature type="transmembrane region" description="Helical" evidence="1">
    <location>
        <begin position="70"/>
        <end position="88"/>
    </location>
</feature>
<feature type="transmembrane region" description="Helical" evidence="1">
    <location>
        <begin position="118"/>
        <end position="142"/>
    </location>
</feature>
<sequence>MGNLALLMKNNLINESGINKLKYADKNDKIKAICMVLIIVFTVIMLSVYGFMACFYLSDFLVKINQMELLLILGIIGCTMATFFTSIYKASSYLFQSKDYEMLASLPINQSSILSSKIIMLVINNYLFAIPFLLIPGIVYFIKVDTGILYFPFLIILILTTPLIPTIISSIIAFIITNISSRSKKNNLLSIILNLSLVAIILLLSFNLQNVMMSLIQNSSSIIEATQKLYIPAYYFVDALKNDNIGSLLTFVLISIVPTVLFVYIFANNFNKINSKLSETYKTNNYKFKGLKSSKPVIALLKKEFKRYFSSTIYVMNTFVGMIMLFIFTVAIVVIGYDKIAQILEIAVVKEMIVLQIIGITLFCIIMTNTACVSISLEGKNLWILKSSPIKEMDIFKSKILLNIILTMPIAIICFMTLSFRLGFDIKSTALVILTIILISIFSATLGIFINLLYPKMDFTSDVAVVKRGASVIISMISNVAFIALICGLGYILGISNINTFLIFGNIITVISIFIVYKLLKNKGTKMFRSL</sequence>
<organism evidence="2 3">
    <name type="scientific">Terrisporobacter hibernicus</name>
    <dbReference type="NCBI Taxonomy" id="2813371"/>
    <lineage>
        <taxon>Bacteria</taxon>
        <taxon>Bacillati</taxon>
        <taxon>Bacillota</taxon>
        <taxon>Clostridia</taxon>
        <taxon>Peptostreptococcales</taxon>
        <taxon>Peptostreptococcaceae</taxon>
        <taxon>Terrisporobacter</taxon>
    </lineage>
</organism>
<evidence type="ECO:0000313" key="3">
    <source>
        <dbReference type="Proteomes" id="UP001198983"/>
    </source>
</evidence>
<proteinExistence type="predicted"/>
<dbReference type="EMBL" id="CP081135">
    <property type="protein sequence ID" value="UEL47402.1"/>
    <property type="molecule type" value="Genomic_DNA"/>
</dbReference>
<gene>
    <name evidence="2" type="ORF">JW646_17525</name>
</gene>
<feature type="transmembrane region" description="Helical" evidence="1">
    <location>
        <begin position="188"/>
        <end position="208"/>
    </location>
</feature>
<keyword evidence="1" id="KW-0812">Transmembrane</keyword>
<feature type="transmembrane region" description="Helical" evidence="1">
    <location>
        <begin position="400"/>
        <end position="424"/>
    </location>
</feature>
<keyword evidence="1" id="KW-0472">Membrane</keyword>
<evidence type="ECO:0000256" key="1">
    <source>
        <dbReference type="SAM" id="Phobius"/>
    </source>
</evidence>
<dbReference type="KEGG" id="tem:JW646_17525"/>
<accession>A0AAX2ZDS0</accession>
<dbReference type="RefSeq" id="WP_228415843.1">
    <property type="nucleotide sequence ID" value="NZ_CP081135.1"/>
</dbReference>
<feature type="transmembrane region" description="Helical" evidence="1">
    <location>
        <begin position="148"/>
        <end position="176"/>
    </location>
</feature>
<name>A0AAX2ZDS0_9FIRM</name>
<dbReference type="Pfam" id="PF16949">
    <property type="entry name" value="ABC_tran_2"/>
    <property type="match status" value="1"/>
</dbReference>
<dbReference type="InterPro" id="IPR031599">
    <property type="entry name" value="ABC_tran_2"/>
</dbReference>
<feature type="transmembrane region" description="Helical" evidence="1">
    <location>
        <begin position="32"/>
        <end position="58"/>
    </location>
</feature>
<feature type="transmembrane region" description="Helical" evidence="1">
    <location>
        <begin position="357"/>
        <end position="379"/>
    </location>
</feature>